<dbReference type="OrthoDB" id="361613at2"/>
<gene>
    <name evidence="8" type="ORF">HMPREF9194_00951</name>
</gene>
<dbReference type="eggNOG" id="COG3190">
    <property type="taxonomic scope" value="Bacteria"/>
</dbReference>
<dbReference type="InterPro" id="IPR022781">
    <property type="entry name" value="Flagellar_biosynth_FliO"/>
</dbReference>
<comment type="subcellular location">
    <subcellularLocation>
        <location evidence="1">Cell membrane</location>
    </subcellularLocation>
</comment>
<dbReference type="AlphaFoldDB" id="S3JXF2"/>
<keyword evidence="9" id="KW-1185">Reference proteome</keyword>
<dbReference type="GO" id="GO:0016020">
    <property type="term" value="C:membrane"/>
    <property type="evidence" value="ECO:0007669"/>
    <property type="project" value="InterPro"/>
</dbReference>
<dbReference type="Proteomes" id="UP000014541">
    <property type="component" value="Unassembled WGS sequence"/>
</dbReference>
<evidence type="ECO:0008006" key="10">
    <source>
        <dbReference type="Google" id="ProtNLM"/>
    </source>
</evidence>
<evidence type="ECO:0000256" key="3">
    <source>
        <dbReference type="ARBA" id="ARBA00022692"/>
    </source>
</evidence>
<proteinExistence type="predicted"/>
<dbReference type="STRING" id="1125699.HMPREF9194_00951"/>
<evidence type="ECO:0000256" key="1">
    <source>
        <dbReference type="ARBA" id="ARBA00004236"/>
    </source>
</evidence>
<evidence type="ECO:0000313" key="9">
    <source>
        <dbReference type="Proteomes" id="UP000014541"/>
    </source>
</evidence>
<evidence type="ECO:0000256" key="6">
    <source>
        <dbReference type="SAM" id="Phobius"/>
    </source>
</evidence>
<keyword evidence="2" id="KW-1003">Cell membrane</keyword>
<comment type="caution">
    <text evidence="8">The sequence shown here is derived from an EMBL/GenBank/DDBJ whole genome shotgun (WGS) entry which is preliminary data.</text>
</comment>
<organism evidence="8 9">
    <name type="scientific">Treponema maltophilum ATCC 51939</name>
    <dbReference type="NCBI Taxonomy" id="1125699"/>
    <lineage>
        <taxon>Bacteria</taxon>
        <taxon>Pseudomonadati</taxon>
        <taxon>Spirochaetota</taxon>
        <taxon>Spirochaetia</taxon>
        <taxon>Spirochaetales</taxon>
        <taxon>Treponemataceae</taxon>
        <taxon>Treponema</taxon>
    </lineage>
</organism>
<feature type="chain" id="PRO_5004511059" description="Flagellar protein" evidence="7">
    <location>
        <begin position="23"/>
        <end position="219"/>
    </location>
</feature>
<keyword evidence="7" id="KW-0732">Signal</keyword>
<feature type="signal peptide" evidence="7">
    <location>
        <begin position="1"/>
        <end position="22"/>
    </location>
</feature>
<evidence type="ECO:0000256" key="7">
    <source>
        <dbReference type="SAM" id="SignalP"/>
    </source>
</evidence>
<feature type="transmembrane region" description="Helical" evidence="6">
    <location>
        <begin position="86"/>
        <end position="110"/>
    </location>
</feature>
<evidence type="ECO:0000256" key="4">
    <source>
        <dbReference type="ARBA" id="ARBA00022989"/>
    </source>
</evidence>
<accession>S3JXF2</accession>
<dbReference type="GO" id="GO:0044781">
    <property type="term" value="P:bacterial-type flagellum organization"/>
    <property type="evidence" value="ECO:0007669"/>
    <property type="project" value="InterPro"/>
</dbReference>
<dbReference type="HOGENOM" id="CLU_105449_0_0_12"/>
<dbReference type="EMBL" id="ATFF01000006">
    <property type="protein sequence ID" value="EPF30633.1"/>
    <property type="molecule type" value="Genomic_DNA"/>
</dbReference>
<dbReference type="PATRIC" id="fig|1125699.3.peg.973"/>
<dbReference type="Pfam" id="PF04347">
    <property type="entry name" value="FliO"/>
    <property type="match status" value="1"/>
</dbReference>
<sequence length="219" mass="22948">MCALFILCAAALCAQSSGTQSADSNGASAVAANNVAADRQGAGAAGTRSEGASASSAQSLKNSEKDLLINTGSAPDSVSGGAPSTLWLFIRMIFVLALVIVCIYVLVYFLKKGFTQRSPENPFLKRAVSLTLAPGKAVHVITMPGKAWLVGTGESSVNLIGEITDTELVDRLILEADKVPSEKPKDFAGILAAFTATAKQTENVLKKQRRRFEKGDGNE</sequence>
<protein>
    <recommendedName>
        <fullName evidence="10">Flagellar protein</fullName>
    </recommendedName>
</protein>
<evidence type="ECO:0000313" key="8">
    <source>
        <dbReference type="EMBL" id="EPF30633.1"/>
    </source>
</evidence>
<evidence type="ECO:0000256" key="2">
    <source>
        <dbReference type="ARBA" id="ARBA00022475"/>
    </source>
</evidence>
<keyword evidence="5 6" id="KW-0472">Membrane</keyword>
<evidence type="ECO:0000256" key="5">
    <source>
        <dbReference type="ARBA" id="ARBA00023136"/>
    </source>
</evidence>
<name>S3JXF2_TREMA</name>
<keyword evidence="3 6" id="KW-0812">Transmembrane</keyword>
<reference evidence="8 9" key="1">
    <citation type="submission" date="2013-04" db="EMBL/GenBank/DDBJ databases">
        <title>The Genome Sequence of Treponema maltophilum ATCC 51939.</title>
        <authorList>
            <consortium name="The Broad Institute Genomics Platform"/>
            <person name="Earl A."/>
            <person name="Ward D."/>
            <person name="Feldgarden M."/>
            <person name="Gevers D."/>
            <person name="Leonetti C."/>
            <person name="Blanton J.M."/>
            <person name="Dewhirst F.E."/>
            <person name="Izard J."/>
            <person name="Walker B."/>
            <person name="Young S."/>
            <person name="Zeng Q."/>
            <person name="Gargeya S."/>
            <person name="Fitzgerald M."/>
            <person name="Haas B."/>
            <person name="Abouelleil A."/>
            <person name="Allen A.W."/>
            <person name="Alvarado L."/>
            <person name="Arachchi H.M."/>
            <person name="Berlin A.M."/>
            <person name="Chapman S.B."/>
            <person name="Gainer-Dewar J."/>
            <person name="Goldberg J."/>
            <person name="Griggs A."/>
            <person name="Gujja S."/>
            <person name="Hansen M."/>
            <person name="Howarth C."/>
            <person name="Imamovic A."/>
            <person name="Ireland A."/>
            <person name="Larimer J."/>
            <person name="McCowan C."/>
            <person name="Murphy C."/>
            <person name="Pearson M."/>
            <person name="Poon T.W."/>
            <person name="Priest M."/>
            <person name="Roberts A."/>
            <person name="Saif S."/>
            <person name="Shea T."/>
            <person name="Sisk P."/>
            <person name="Sykes S."/>
            <person name="Wortman J."/>
            <person name="Nusbaum C."/>
            <person name="Birren B."/>
        </authorList>
    </citation>
    <scope>NUCLEOTIDE SEQUENCE [LARGE SCALE GENOMIC DNA]</scope>
    <source>
        <strain evidence="8 9">ATCC 51939</strain>
    </source>
</reference>
<dbReference type="RefSeq" id="WP_016525244.1">
    <property type="nucleotide sequence ID" value="NZ_KE332518.1"/>
</dbReference>
<keyword evidence="4 6" id="KW-1133">Transmembrane helix</keyword>